<proteinExistence type="predicted"/>
<evidence type="ECO:0000313" key="1">
    <source>
        <dbReference type="EMBL" id="GIF24456.1"/>
    </source>
</evidence>
<keyword evidence="2" id="KW-1185">Reference proteome</keyword>
<dbReference type="EMBL" id="BOMY01000046">
    <property type="protein sequence ID" value="GIF24456.1"/>
    <property type="molecule type" value="Genomic_DNA"/>
</dbReference>
<name>A0A919TVX8_9ACTN</name>
<sequence length="209" mass="22894">MADFDEFRIRDTRRFIENLEDTLAYTPAGQPVPGLDAIEGADASGTVYCLVRLDGRPARISITDGWWEAVGPEAIAGAVLQAYRFAQQKTVFARMVLRRHGRTHESPPNLEPEVPTGADDLDTMRRRIDQAGADIAAAMRLFEVVNDPSPRVVSGPRGIFTLTVRGTVIESAQVNVFGLRPEDATDLADDAREALLSVRPSYAHHPAEA</sequence>
<accession>A0A919TVX8</accession>
<dbReference type="Proteomes" id="UP000623608">
    <property type="component" value="Unassembled WGS sequence"/>
</dbReference>
<evidence type="ECO:0000313" key="2">
    <source>
        <dbReference type="Proteomes" id="UP000623608"/>
    </source>
</evidence>
<protein>
    <submittedName>
        <fullName evidence="1">Uncharacterized protein</fullName>
    </submittedName>
</protein>
<gene>
    <name evidence="1" type="ORF">Ate02nite_71860</name>
</gene>
<comment type="caution">
    <text evidence="1">The sequence shown here is derived from an EMBL/GenBank/DDBJ whole genome shotgun (WGS) entry which is preliminary data.</text>
</comment>
<organism evidence="1 2">
    <name type="scientific">Paractinoplanes tereljensis</name>
    <dbReference type="NCBI Taxonomy" id="571912"/>
    <lineage>
        <taxon>Bacteria</taxon>
        <taxon>Bacillati</taxon>
        <taxon>Actinomycetota</taxon>
        <taxon>Actinomycetes</taxon>
        <taxon>Micromonosporales</taxon>
        <taxon>Micromonosporaceae</taxon>
        <taxon>Paractinoplanes</taxon>
    </lineage>
</organism>
<dbReference type="AlphaFoldDB" id="A0A919TVX8"/>
<dbReference type="RefSeq" id="WP_203812323.1">
    <property type="nucleotide sequence ID" value="NZ_BOMY01000046.1"/>
</dbReference>
<reference evidence="1" key="1">
    <citation type="submission" date="2021-01" db="EMBL/GenBank/DDBJ databases">
        <title>Whole genome shotgun sequence of Actinoplanes tereljensis NBRC 105297.</title>
        <authorList>
            <person name="Komaki H."/>
            <person name="Tamura T."/>
        </authorList>
    </citation>
    <scope>NUCLEOTIDE SEQUENCE</scope>
    <source>
        <strain evidence="1">NBRC 105297</strain>
    </source>
</reference>